<comment type="caution">
    <text evidence="1">The sequence shown here is derived from an EMBL/GenBank/DDBJ whole genome shotgun (WGS) entry which is preliminary data.</text>
</comment>
<dbReference type="Proteomes" id="UP001058974">
    <property type="component" value="Chromosome 4"/>
</dbReference>
<dbReference type="Gramene" id="Psat04G0133700-T1">
    <property type="protein sequence ID" value="KAI5416246.1"/>
    <property type="gene ID" value="KIW84_041337"/>
</dbReference>
<dbReference type="EMBL" id="JAMSHJ010000004">
    <property type="protein sequence ID" value="KAI5416246.1"/>
    <property type="molecule type" value="Genomic_DNA"/>
</dbReference>
<sequence>MADNTRMKELKKNVDAINLVGASMSAQIERLEVVGHAQMAKMEEIQRADDQTITIVTEVESKDDETHHFYSNTMRGSHGVGIIRFTGQVGSIMVKILVDGGSSDNFIQPRGTQVLKLLVEPVLNLRVLVGNGEILSAGGIIQ</sequence>
<keyword evidence="2" id="KW-1185">Reference proteome</keyword>
<proteinExistence type="predicted"/>
<organism evidence="1 2">
    <name type="scientific">Pisum sativum</name>
    <name type="common">Garden pea</name>
    <name type="synonym">Lathyrus oleraceus</name>
    <dbReference type="NCBI Taxonomy" id="3888"/>
    <lineage>
        <taxon>Eukaryota</taxon>
        <taxon>Viridiplantae</taxon>
        <taxon>Streptophyta</taxon>
        <taxon>Embryophyta</taxon>
        <taxon>Tracheophyta</taxon>
        <taxon>Spermatophyta</taxon>
        <taxon>Magnoliopsida</taxon>
        <taxon>eudicotyledons</taxon>
        <taxon>Gunneridae</taxon>
        <taxon>Pentapetalae</taxon>
        <taxon>rosids</taxon>
        <taxon>fabids</taxon>
        <taxon>Fabales</taxon>
        <taxon>Fabaceae</taxon>
        <taxon>Papilionoideae</taxon>
        <taxon>50 kb inversion clade</taxon>
        <taxon>NPAAA clade</taxon>
        <taxon>Hologalegina</taxon>
        <taxon>IRL clade</taxon>
        <taxon>Fabeae</taxon>
        <taxon>Lathyrus</taxon>
    </lineage>
</organism>
<gene>
    <name evidence="1" type="ORF">KIW84_041337</name>
</gene>
<evidence type="ECO:0000313" key="1">
    <source>
        <dbReference type="EMBL" id="KAI5416246.1"/>
    </source>
</evidence>
<evidence type="ECO:0000313" key="2">
    <source>
        <dbReference type="Proteomes" id="UP001058974"/>
    </source>
</evidence>
<protein>
    <submittedName>
        <fullName evidence="1">Uncharacterized protein</fullName>
    </submittedName>
</protein>
<name>A0A9D4X8B0_PEA</name>
<accession>A0A9D4X8B0</accession>
<dbReference type="AlphaFoldDB" id="A0A9D4X8B0"/>
<reference evidence="1 2" key="1">
    <citation type="journal article" date="2022" name="Nat. Genet.">
        <title>Improved pea reference genome and pan-genome highlight genomic features and evolutionary characteristics.</title>
        <authorList>
            <person name="Yang T."/>
            <person name="Liu R."/>
            <person name="Luo Y."/>
            <person name="Hu S."/>
            <person name="Wang D."/>
            <person name="Wang C."/>
            <person name="Pandey M.K."/>
            <person name="Ge S."/>
            <person name="Xu Q."/>
            <person name="Li N."/>
            <person name="Li G."/>
            <person name="Huang Y."/>
            <person name="Saxena R.K."/>
            <person name="Ji Y."/>
            <person name="Li M."/>
            <person name="Yan X."/>
            <person name="He Y."/>
            <person name="Liu Y."/>
            <person name="Wang X."/>
            <person name="Xiang C."/>
            <person name="Varshney R.K."/>
            <person name="Ding H."/>
            <person name="Gao S."/>
            <person name="Zong X."/>
        </authorList>
    </citation>
    <scope>NUCLEOTIDE SEQUENCE [LARGE SCALE GENOMIC DNA]</scope>
    <source>
        <strain evidence="1 2">cv. Zhongwan 6</strain>
    </source>
</reference>